<organism evidence="5 6">
    <name type="scientific">Dorea longicatena</name>
    <dbReference type="NCBI Taxonomy" id="88431"/>
    <lineage>
        <taxon>Bacteria</taxon>
        <taxon>Bacillati</taxon>
        <taxon>Bacillota</taxon>
        <taxon>Clostridia</taxon>
        <taxon>Lachnospirales</taxon>
        <taxon>Lachnospiraceae</taxon>
        <taxon>Dorea</taxon>
    </lineage>
</organism>
<sequence>MMKTRTETDSIGVMEVPADAYYGVQALRAKENFPITHQQLHPEFIKSMAKLKKAAAITNRDAGLLPLNIASAIMKACDDLIAGKFTDAFIVDAIQGGAGTSANMNANEVIANRAIEILGGTKGDYSLVHPNDHVNMAQSTNDIIPSAGKLTAITLLGDAIKELHRLYEALMDKAEEFDPILKMGRTQLQDAVPMRLGQSFHAYASVLHRDLLRLEDATHTLEMLNMGGTAIGSSINVSPLYLKNICKNLNKITKGNFYPADDLFDATQNLDGFVSVSGVLKTCAVNLSKMCNDLRLISSGPKTGIGEINLPARQNGSSIMPGKINPVIPEVVSQVAFNIIGHDYTITMAAEAGQLELNAFEPVIFYTLFESIETLGHAAQTLTDNCILGITANEKHCKDLVNASAGIATALCPSIGYAASATLAKESLKTDVPVRELAIAKGYVTTEEADKLLDPYTMTGKRYVKVDYYACREAVTQG</sequence>
<dbReference type="GO" id="GO:0008652">
    <property type="term" value="P:amino acid biosynthetic process"/>
    <property type="evidence" value="ECO:0007669"/>
    <property type="project" value="UniProtKB-KW"/>
</dbReference>
<feature type="domain" description="Fumarase C C-terminal" evidence="4">
    <location>
        <begin position="407"/>
        <end position="460"/>
    </location>
</feature>
<name>A0A564U7D0_9FIRM</name>
<dbReference type="Pfam" id="PF10415">
    <property type="entry name" value="FumaraseC_C"/>
    <property type="match status" value="1"/>
</dbReference>
<dbReference type="InterPro" id="IPR022761">
    <property type="entry name" value="Fumarate_lyase_N"/>
</dbReference>
<dbReference type="InterPro" id="IPR024083">
    <property type="entry name" value="Fumarase/histidase_N"/>
</dbReference>
<accession>A0A564U7D0</accession>
<evidence type="ECO:0000313" key="6">
    <source>
        <dbReference type="Proteomes" id="UP000398619"/>
    </source>
</evidence>
<keyword evidence="2 5" id="KW-0456">Lyase</keyword>
<dbReference type="Pfam" id="PF00206">
    <property type="entry name" value="Lyase_1"/>
    <property type="match status" value="1"/>
</dbReference>
<dbReference type="Proteomes" id="UP000398619">
    <property type="component" value="Unassembled WGS sequence"/>
</dbReference>
<keyword evidence="1" id="KW-0028">Amino-acid biosynthesis</keyword>
<dbReference type="NCBIfam" id="NF008909">
    <property type="entry name" value="PRK12273.1"/>
    <property type="match status" value="1"/>
</dbReference>
<dbReference type="FunFam" id="1.20.200.10:FF:000001">
    <property type="entry name" value="Fumarate hydratase, mitochondrial"/>
    <property type="match status" value="1"/>
</dbReference>
<evidence type="ECO:0000256" key="2">
    <source>
        <dbReference type="ARBA" id="ARBA00023239"/>
    </source>
</evidence>
<dbReference type="GO" id="GO:0005829">
    <property type="term" value="C:cytosol"/>
    <property type="evidence" value="ECO:0007669"/>
    <property type="project" value="TreeGrafter"/>
</dbReference>
<dbReference type="InterPro" id="IPR051546">
    <property type="entry name" value="Aspartate_Ammonia-Lyase"/>
</dbReference>
<proteinExistence type="predicted"/>
<feature type="domain" description="Fumarate lyase N-terminal" evidence="3">
    <location>
        <begin position="14"/>
        <end position="341"/>
    </location>
</feature>
<dbReference type="InterPro" id="IPR020557">
    <property type="entry name" value="Fumarate_lyase_CS"/>
</dbReference>
<protein>
    <submittedName>
        <fullName evidence="5">Aspartate ammonia-lyase</fullName>
        <ecNumber evidence="5">4.3.1.1</ecNumber>
    </submittedName>
</protein>
<dbReference type="PROSITE" id="PS00163">
    <property type="entry name" value="FUMARATE_LYASES"/>
    <property type="match status" value="1"/>
</dbReference>
<dbReference type="GO" id="GO:0008797">
    <property type="term" value="F:aspartate ammonia-lyase activity"/>
    <property type="evidence" value="ECO:0007669"/>
    <property type="project" value="UniProtKB-EC"/>
</dbReference>
<dbReference type="Gene3D" id="1.20.200.10">
    <property type="entry name" value="Fumarase/aspartase (Central domain)"/>
    <property type="match status" value="1"/>
</dbReference>
<dbReference type="InterPro" id="IPR018951">
    <property type="entry name" value="Fumarase_C_C"/>
</dbReference>
<dbReference type="GO" id="GO:0006531">
    <property type="term" value="P:aspartate metabolic process"/>
    <property type="evidence" value="ECO:0007669"/>
    <property type="project" value="TreeGrafter"/>
</dbReference>
<dbReference type="GO" id="GO:0006099">
    <property type="term" value="P:tricarboxylic acid cycle"/>
    <property type="evidence" value="ECO:0007669"/>
    <property type="project" value="InterPro"/>
</dbReference>
<evidence type="ECO:0000256" key="1">
    <source>
        <dbReference type="ARBA" id="ARBA00022605"/>
    </source>
</evidence>
<dbReference type="CDD" id="cd01357">
    <property type="entry name" value="Aspartase"/>
    <property type="match status" value="1"/>
</dbReference>
<dbReference type="AlphaFoldDB" id="A0A564U7D0"/>
<dbReference type="PANTHER" id="PTHR42696:SF2">
    <property type="entry name" value="ASPARTATE AMMONIA-LYASE"/>
    <property type="match status" value="1"/>
</dbReference>
<dbReference type="InterPro" id="IPR008948">
    <property type="entry name" value="L-Aspartase-like"/>
</dbReference>
<dbReference type="PANTHER" id="PTHR42696">
    <property type="entry name" value="ASPARTATE AMMONIA-LYASE"/>
    <property type="match status" value="1"/>
</dbReference>
<dbReference type="FunFam" id="1.10.275.10:FF:000001">
    <property type="entry name" value="Fumarate hydratase, mitochondrial"/>
    <property type="match status" value="1"/>
</dbReference>
<dbReference type="PRINTS" id="PR00149">
    <property type="entry name" value="FUMRATELYASE"/>
</dbReference>
<gene>
    <name evidence="5" type="primary">aspA</name>
    <name evidence="5" type="ORF">DLSSTS7063_02155</name>
</gene>
<evidence type="ECO:0000313" key="5">
    <source>
        <dbReference type="EMBL" id="VUX15370.1"/>
    </source>
</evidence>
<dbReference type="EC" id="4.3.1.1" evidence="5"/>
<evidence type="ECO:0000259" key="3">
    <source>
        <dbReference type="Pfam" id="PF00206"/>
    </source>
</evidence>
<dbReference type="EMBL" id="CABHNM010000049">
    <property type="protein sequence ID" value="VUX15370.1"/>
    <property type="molecule type" value="Genomic_DNA"/>
</dbReference>
<dbReference type="SUPFAM" id="SSF48557">
    <property type="entry name" value="L-aspartase-like"/>
    <property type="match status" value="1"/>
</dbReference>
<reference evidence="5 6" key="1">
    <citation type="submission" date="2019-07" db="EMBL/GenBank/DDBJ databases">
        <authorList>
            <person name="Hibberd C M."/>
            <person name="Gehrig L. J."/>
            <person name="Chang H.-W."/>
            <person name="Venkatesh S."/>
        </authorList>
    </citation>
    <scope>NUCLEOTIDE SEQUENCE [LARGE SCALE GENOMIC DNA]</scope>
    <source>
        <strain evidence="5">Dorea_longicatena_SSTS_Bg7063</strain>
    </source>
</reference>
<dbReference type="Gene3D" id="1.10.40.30">
    <property type="entry name" value="Fumarase/aspartase (C-terminal domain)"/>
    <property type="match status" value="1"/>
</dbReference>
<evidence type="ECO:0000259" key="4">
    <source>
        <dbReference type="Pfam" id="PF10415"/>
    </source>
</evidence>
<dbReference type="InterPro" id="IPR000362">
    <property type="entry name" value="Fumarate_lyase_fam"/>
</dbReference>
<dbReference type="Gene3D" id="1.10.275.10">
    <property type="entry name" value="Fumarase/aspartase (N-terminal domain)"/>
    <property type="match status" value="1"/>
</dbReference>